<evidence type="ECO:0000313" key="2">
    <source>
        <dbReference type="EMBL" id="MBW3467601.1"/>
    </source>
</evidence>
<dbReference type="EMBL" id="RPHB01000003">
    <property type="protein sequence ID" value="MBW3467601.1"/>
    <property type="molecule type" value="Genomic_DNA"/>
</dbReference>
<evidence type="ECO:0000256" key="1">
    <source>
        <dbReference type="SAM" id="Coils"/>
    </source>
</evidence>
<comment type="caution">
    <text evidence="2">The sequence shown here is derived from an EMBL/GenBank/DDBJ whole genome shotgun (WGS) entry which is preliminary data.</text>
</comment>
<keyword evidence="3" id="KW-1185">Reference proteome</keyword>
<protein>
    <submittedName>
        <fullName evidence="2">Uncharacterized protein</fullName>
    </submittedName>
</protein>
<accession>A0A951ME22</accession>
<keyword evidence="1" id="KW-0175">Coiled coil</keyword>
<gene>
    <name evidence="2" type="ORF">EGN73_07205</name>
</gene>
<proteinExistence type="predicted"/>
<sequence>MVLETVIQGDLVVEVLGRVMKGMEVAEQLLKEILEAMEDQAKDLLFREQVVVEREVQDQLEIIRVRVNQLEEMGGQE</sequence>
<name>A0A951ME22_9BACT</name>
<feature type="coiled-coil region" evidence="1">
    <location>
        <begin position="23"/>
        <end position="73"/>
    </location>
</feature>
<dbReference type="Proteomes" id="UP000727490">
    <property type="component" value="Unassembled WGS sequence"/>
</dbReference>
<evidence type="ECO:0000313" key="3">
    <source>
        <dbReference type="Proteomes" id="UP000727490"/>
    </source>
</evidence>
<organism evidence="2 3">
    <name type="scientific">Arthrospiribacter ruber</name>
    <dbReference type="NCBI Taxonomy" id="2487934"/>
    <lineage>
        <taxon>Bacteria</taxon>
        <taxon>Pseudomonadati</taxon>
        <taxon>Bacteroidota</taxon>
        <taxon>Cytophagia</taxon>
        <taxon>Cytophagales</taxon>
        <taxon>Cyclobacteriaceae</taxon>
        <taxon>Arthrospiribacter</taxon>
    </lineage>
</organism>
<reference evidence="2 3" key="1">
    <citation type="journal article" date="2020" name="Syst. Appl. Microbiol.">
        <title>Arthrospiribacter ruber gen. nov., sp. nov., a novel bacterium isolated from Arthrospira cultures.</title>
        <authorList>
            <person name="Waleron M."/>
            <person name="Misztak A."/>
            <person name="Waleron M.M."/>
            <person name="Furmaniak M."/>
            <person name="Mrozik A."/>
            <person name="Waleron K."/>
        </authorList>
    </citation>
    <scope>NUCLEOTIDE SEQUENCE [LARGE SCALE GENOMIC DNA]</scope>
    <source>
        <strain evidence="2 3">DPMB0001</strain>
    </source>
</reference>
<dbReference type="AlphaFoldDB" id="A0A951ME22"/>